<gene>
    <name evidence="1" type="ORF">D7S86_14765</name>
</gene>
<keyword evidence="2" id="KW-1185">Reference proteome</keyword>
<name>A0A494XUM1_9BURK</name>
<dbReference type="EMBL" id="RBZU01000006">
    <property type="protein sequence ID" value="RKP53544.1"/>
    <property type="molecule type" value="Genomic_DNA"/>
</dbReference>
<sequence>MQIARTSAHLCSIRDLVRAQAEMSSAIESVEVSYGYAAKMVFLARLIEQLERRGVDAPTTNPSADSTVTDLINDLRASIAKGRRGANRSSNARQAKA</sequence>
<protein>
    <submittedName>
        <fullName evidence="1">Uncharacterized protein</fullName>
    </submittedName>
</protein>
<dbReference type="Proteomes" id="UP000270342">
    <property type="component" value="Unassembled WGS sequence"/>
</dbReference>
<evidence type="ECO:0000313" key="1">
    <source>
        <dbReference type="EMBL" id="RKP53544.1"/>
    </source>
</evidence>
<organism evidence="1 2">
    <name type="scientific">Pararobbsia silviterrae</name>
    <dbReference type="NCBI Taxonomy" id="1792498"/>
    <lineage>
        <taxon>Bacteria</taxon>
        <taxon>Pseudomonadati</taxon>
        <taxon>Pseudomonadota</taxon>
        <taxon>Betaproteobacteria</taxon>
        <taxon>Burkholderiales</taxon>
        <taxon>Burkholderiaceae</taxon>
        <taxon>Pararobbsia</taxon>
    </lineage>
</organism>
<reference evidence="1 2" key="1">
    <citation type="submission" date="2018-10" db="EMBL/GenBank/DDBJ databases">
        <title>Robbsia sp. DHC34, isolated from soil.</title>
        <authorList>
            <person name="Gao Z.-H."/>
            <person name="Qiu L.-H."/>
        </authorList>
    </citation>
    <scope>NUCLEOTIDE SEQUENCE [LARGE SCALE GENOMIC DNA]</scope>
    <source>
        <strain evidence="1 2">DHC34</strain>
    </source>
</reference>
<evidence type="ECO:0000313" key="2">
    <source>
        <dbReference type="Proteomes" id="UP000270342"/>
    </source>
</evidence>
<comment type="caution">
    <text evidence="1">The sequence shown here is derived from an EMBL/GenBank/DDBJ whole genome shotgun (WGS) entry which is preliminary data.</text>
</comment>
<proteinExistence type="predicted"/>
<accession>A0A494XUM1</accession>
<dbReference type="AlphaFoldDB" id="A0A494XUM1"/>